<organism evidence="1 2">
    <name type="scientific">Nocardia suismassiliense</name>
    <dbReference type="NCBI Taxonomy" id="2077092"/>
    <lineage>
        <taxon>Bacteria</taxon>
        <taxon>Bacillati</taxon>
        <taxon>Actinomycetota</taxon>
        <taxon>Actinomycetes</taxon>
        <taxon>Mycobacteriales</taxon>
        <taxon>Nocardiaceae</taxon>
        <taxon>Nocardia</taxon>
    </lineage>
</organism>
<dbReference type="InterPro" id="IPR009097">
    <property type="entry name" value="Cyclic_Pdiesterase"/>
</dbReference>
<accession>A0ABW6QKN0</accession>
<dbReference type="RefSeq" id="WP_387713101.1">
    <property type="nucleotide sequence ID" value="NZ_JBIAPI010000001.1"/>
</dbReference>
<name>A0ABW6QKN0_9NOCA</name>
<sequence>MRNFFDSPHLDWPQLRGSLHVYALPDSAFTAAVQPAVDAVEAFEGCAAVEPRWQHATVTRIPWWRNEVAEEALSRYSAALAAVAACTAPFTIPMHGPWLHDYGVGVAAPEDTMWKQLYTATRDAAERVFGTERALPAPPPMPHVSLGYGTAERDSTRLELALSTIKTPAPLAIGSLHFLAVDVDPEAGIFSWDVISSHAVTA</sequence>
<gene>
    <name evidence="1" type="ORF">ACFYV7_03150</name>
</gene>
<protein>
    <recommendedName>
        <fullName evidence="3">2'-5' RNA ligase</fullName>
    </recommendedName>
</protein>
<reference evidence="1 2" key="1">
    <citation type="submission" date="2024-10" db="EMBL/GenBank/DDBJ databases">
        <title>The Natural Products Discovery Center: Release of the First 8490 Sequenced Strains for Exploring Actinobacteria Biosynthetic Diversity.</title>
        <authorList>
            <person name="Kalkreuter E."/>
            <person name="Kautsar S.A."/>
            <person name="Yang D."/>
            <person name="Bader C.D."/>
            <person name="Teijaro C.N."/>
            <person name="Fluegel L."/>
            <person name="Davis C.M."/>
            <person name="Simpson J.R."/>
            <person name="Lauterbach L."/>
            <person name="Steele A.D."/>
            <person name="Gui C."/>
            <person name="Meng S."/>
            <person name="Li G."/>
            <person name="Viehrig K."/>
            <person name="Ye F."/>
            <person name="Su P."/>
            <person name="Kiefer A.F."/>
            <person name="Nichols A."/>
            <person name="Cepeda A.J."/>
            <person name="Yan W."/>
            <person name="Fan B."/>
            <person name="Jiang Y."/>
            <person name="Adhikari A."/>
            <person name="Zheng C.-J."/>
            <person name="Schuster L."/>
            <person name="Cowan T.M."/>
            <person name="Smanski M.J."/>
            <person name="Chevrette M.G."/>
            <person name="De Carvalho L.P.S."/>
            <person name="Shen B."/>
        </authorList>
    </citation>
    <scope>NUCLEOTIDE SEQUENCE [LARGE SCALE GENOMIC DNA]</scope>
    <source>
        <strain evidence="1 2">NPDC003040</strain>
    </source>
</reference>
<dbReference type="Proteomes" id="UP001601948">
    <property type="component" value="Unassembled WGS sequence"/>
</dbReference>
<evidence type="ECO:0008006" key="3">
    <source>
        <dbReference type="Google" id="ProtNLM"/>
    </source>
</evidence>
<dbReference type="EMBL" id="JBIAPI010000001">
    <property type="protein sequence ID" value="MFF3221770.1"/>
    <property type="molecule type" value="Genomic_DNA"/>
</dbReference>
<comment type="caution">
    <text evidence="1">The sequence shown here is derived from an EMBL/GenBank/DDBJ whole genome shotgun (WGS) entry which is preliminary data.</text>
</comment>
<dbReference type="Gene3D" id="3.90.1140.10">
    <property type="entry name" value="Cyclic phosphodiesterase"/>
    <property type="match status" value="1"/>
</dbReference>
<evidence type="ECO:0000313" key="2">
    <source>
        <dbReference type="Proteomes" id="UP001601948"/>
    </source>
</evidence>
<keyword evidence="2" id="KW-1185">Reference proteome</keyword>
<dbReference type="SUPFAM" id="SSF55144">
    <property type="entry name" value="LigT-like"/>
    <property type="match status" value="1"/>
</dbReference>
<proteinExistence type="predicted"/>
<evidence type="ECO:0000313" key="1">
    <source>
        <dbReference type="EMBL" id="MFF3221770.1"/>
    </source>
</evidence>